<dbReference type="AlphaFoldDB" id="A0A7X3FIZ7"/>
<evidence type="ECO:0000313" key="2">
    <source>
        <dbReference type="Proteomes" id="UP000490800"/>
    </source>
</evidence>
<organism evidence="1 2">
    <name type="scientific">Paenibacillus lutrae</name>
    <dbReference type="NCBI Taxonomy" id="2078573"/>
    <lineage>
        <taxon>Bacteria</taxon>
        <taxon>Bacillati</taxon>
        <taxon>Bacillota</taxon>
        <taxon>Bacilli</taxon>
        <taxon>Bacillales</taxon>
        <taxon>Paenibacillaceae</taxon>
        <taxon>Paenibacillus</taxon>
    </lineage>
</organism>
<sequence>MILSSKFESYTEAMRALPAHTSLTKAQLLTEEFLIERCGPADMYYAPHNEYMNRSAQVVIIGLTPGWTQMKAAFEEARRGLELGLTQEAISKAAKEEASFAGTMRHNLTGMLNTLGLHHYLGIPSCGELFLGHRNLLHTTSLLRYPVFIGEKNYTGSNPDLLTTAFLRERALAFLAEELSLLDRPLIIPLGKKVEGVMHLARKEGILDPARCLWGFPHPSGANGHRLKQFNANLEEMRRRLREIGGAG</sequence>
<evidence type="ECO:0008006" key="3">
    <source>
        <dbReference type="Google" id="ProtNLM"/>
    </source>
</evidence>
<dbReference type="EMBL" id="RHLK01000007">
    <property type="protein sequence ID" value="MVP00598.1"/>
    <property type="molecule type" value="Genomic_DNA"/>
</dbReference>
<dbReference type="Proteomes" id="UP000490800">
    <property type="component" value="Unassembled WGS sequence"/>
</dbReference>
<comment type="caution">
    <text evidence="1">The sequence shown here is derived from an EMBL/GenBank/DDBJ whole genome shotgun (WGS) entry which is preliminary data.</text>
</comment>
<accession>A0A7X3FIZ7</accession>
<dbReference type="SUPFAM" id="SSF52141">
    <property type="entry name" value="Uracil-DNA glycosylase-like"/>
    <property type="match status" value="1"/>
</dbReference>
<evidence type="ECO:0000313" key="1">
    <source>
        <dbReference type="EMBL" id="MVP00598.1"/>
    </source>
</evidence>
<name>A0A7X3FIZ7_9BACL</name>
<dbReference type="RefSeq" id="WP_166542005.1">
    <property type="nucleotide sequence ID" value="NZ_RHLK01000007.1"/>
</dbReference>
<reference evidence="1 2" key="1">
    <citation type="journal article" date="2019" name="Microorganisms">
        <title>Paenibacillus lutrae sp. nov., A Chitinolytic Species Isolated from A River Otter in Castril Natural Park, Granada, Spain.</title>
        <authorList>
            <person name="Rodriguez M."/>
            <person name="Reina J.C."/>
            <person name="Bejar V."/>
            <person name="Llamas I."/>
        </authorList>
    </citation>
    <scope>NUCLEOTIDE SEQUENCE [LARGE SCALE GENOMIC DNA]</scope>
    <source>
        <strain evidence="1 2">N10</strain>
    </source>
</reference>
<proteinExistence type="predicted"/>
<dbReference type="InterPro" id="IPR036895">
    <property type="entry name" value="Uracil-DNA_glycosylase-like_sf"/>
</dbReference>
<gene>
    <name evidence="1" type="ORF">EDM21_13885</name>
</gene>
<protein>
    <recommendedName>
        <fullName evidence="3">Uracil-DNA glycosylase-like domain-containing protein</fullName>
    </recommendedName>
</protein>
<keyword evidence="2" id="KW-1185">Reference proteome</keyword>